<evidence type="ECO:0000313" key="1">
    <source>
        <dbReference type="EMBL" id="UPK90002.1"/>
    </source>
</evidence>
<accession>A0ACD3YLX6</accession>
<dbReference type="EMBL" id="CP090030">
    <property type="protein sequence ID" value="UPK90002.1"/>
    <property type="molecule type" value="Genomic_DNA"/>
</dbReference>
<reference evidence="1" key="1">
    <citation type="submission" date="2021-11" db="EMBL/GenBank/DDBJ databases">
        <title>Fusarium solani-melongenae Genome sequencing and assembly.</title>
        <authorList>
            <person name="Xie S."/>
            <person name="Huang L."/>
            <person name="Zhang X."/>
        </authorList>
    </citation>
    <scope>NUCLEOTIDE SEQUENCE</scope>
    <source>
        <strain evidence="1">CRI 24-3</strain>
    </source>
</reference>
<gene>
    <name evidence="1" type="ORF">LCI18_000937</name>
</gene>
<evidence type="ECO:0000313" key="2">
    <source>
        <dbReference type="Proteomes" id="UP000830768"/>
    </source>
</evidence>
<sequence length="170" mass="18991">MALIEGFSITIRIGARHWLWMLSCAHSPHTTAEATPLPSRAWVVPSICSCTTLSSAKMRLLRMPSFPQQATFATSYCLRYLDNLNAVVATKLMMIKGPLFRVFFQKLSSLQGSKYSWDCHSQEGTGLDDHYIIAHSTHAHLASSLHHIQQHDVEMAFGECPPSPRRGPPD</sequence>
<name>A0ACD3YLX6_FUSSC</name>
<protein>
    <submittedName>
        <fullName evidence="1">Uncharacterized protein</fullName>
    </submittedName>
</protein>
<proteinExistence type="predicted"/>
<dbReference type="Proteomes" id="UP000830768">
    <property type="component" value="Chromosome 1"/>
</dbReference>
<organism evidence="1 2">
    <name type="scientific">Fusarium solani subsp. cucurbitae</name>
    <name type="common">Neocosmosporum cucurbitae</name>
    <dbReference type="NCBI Taxonomy" id="2747967"/>
    <lineage>
        <taxon>Eukaryota</taxon>
        <taxon>Fungi</taxon>
        <taxon>Dikarya</taxon>
        <taxon>Ascomycota</taxon>
        <taxon>Pezizomycotina</taxon>
        <taxon>Sordariomycetes</taxon>
        <taxon>Hypocreomycetidae</taxon>
        <taxon>Hypocreales</taxon>
        <taxon>Nectriaceae</taxon>
        <taxon>Fusarium</taxon>
        <taxon>Fusarium solani species complex</taxon>
    </lineage>
</organism>
<keyword evidence="2" id="KW-1185">Reference proteome</keyword>